<proteinExistence type="predicted"/>
<dbReference type="Proteomes" id="UP000032049">
    <property type="component" value="Unassembled WGS sequence"/>
</dbReference>
<evidence type="ECO:0000313" key="2">
    <source>
        <dbReference type="Proteomes" id="UP000032049"/>
    </source>
</evidence>
<evidence type="ECO:0000313" key="1">
    <source>
        <dbReference type="EMBL" id="KIO79005.1"/>
    </source>
</evidence>
<organism evidence="1 2">
    <name type="scientific">Pedobacter lusitanus</name>
    <dbReference type="NCBI Taxonomy" id="1503925"/>
    <lineage>
        <taxon>Bacteria</taxon>
        <taxon>Pseudomonadati</taxon>
        <taxon>Bacteroidota</taxon>
        <taxon>Sphingobacteriia</taxon>
        <taxon>Sphingobacteriales</taxon>
        <taxon>Sphingobacteriaceae</taxon>
        <taxon>Pedobacter</taxon>
    </lineage>
</organism>
<dbReference type="EMBL" id="JXRA01000002">
    <property type="protein sequence ID" value="KIO79005.1"/>
    <property type="molecule type" value="Genomic_DNA"/>
</dbReference>
<dbReference type="OrthoDB" id="1274715at2"/>
<dbReference type="STRING" id="1503925.TH53_00100"/>
<reference evidence="1 2" key="1">
    <citation type="submission" date="2015-01" db="EMBL/GenBank/DDBJ databases">
        <title>Draft genome sequence of Pedobacter sp. NL19 isolated from sludge of an effluent treatment pond in an abandoned uranium mine.</title>
        <authorList>
            <person name="Santos T."/>
            <person name="Caetano T."/>
            <person name="Covas C."/>
            <person name="Cruz A."/>
            <person name="Mendo S."/>
        </authorList>
    </citation>
    <scope>NUCLEOTIDE SEQUENCE [LARGE SCALE GENOMIC DNA]</scope>
    <source>
        <strain evidence="1 2">NL19</strain>
    </source>
</reference>
<protein>
    <submittedName>
        <fullName evidence="1">Uncharacterized protein</fullName>
    </submittedName>
</protein>
<dbReference type="AlphaFoldDB" id="A0A0D0GRW7"/>
<keyword evidence="2" id="KW-1185">Reference proteome</keyword>
<dbReference type="RefSeq" id="WP_041877175.1">
    <property type="nucleotide sequence ID" value="NZ_JXRA01000002.1"/>
</dbReference>
<feature type="non-terminal residue" evidence="1">
    <location>
        <position position="1"/>
    </location>
</feature>
<gene>
    <name evidence="1" type="ORF">TH53_00100</name>
</gene>
<name>A0A0D0GRW7_9SPHI</name>
<comment type="caution">
    <text evidence="1">The sequence shown here is derived from an EMBL/GenBank/DDBJ whole genome shotgun (WGS) entry which is preliminary data.</text>
</comment>
<accession>A0A0D0GRW7</accession>
<sequence length="100" mass="10979">DYVLNMAPHQSDAIDATAGVKSYSIDHDWDMLSGDDMGNNIGFKTNTKSGKVGESHKNQTFVNEVGAFIKSFQESNGENSKLIDDFAKLMRSYGINVTVN</sequence>